<dbReference type="PANTHER" id="PTHR37542">
    <property type="entry name" value="HELO DOMAIN-CONTAINING PROTEIN-RELATED"/>
    <property type="match status" value="1"/>
</dbReference>
<feature type="domain" description="Prion-inhibition and propagation HeLo" evidence="1">
    <location>
        <begin position="10"/>
        <end position="207"/>
    </location>
</feature>
<dbReference type="InterPro" id="IPR038305">
    <property type="entry name" value="HeLo_sf"/>
</dbReference>
<gene>
    <name evidence="2" type="ORF">BT63DRAFT_453991</name>
</gene>
<dbReference type="EMBL" id="MU004234">
    <property type="protein sequence ID" value="KAF2669808.1"/>
    <property type="molecule type" value="Genomic_DNA"/>
</dbReference>
<sequence>MYNPAGADIIAPLASLFKDVVDCFDNIRLARNFEEDFDVHKLQLEIAQFRLARWGESVGFALEDLSDLYDCFKVREADLAYDILTKIVLQLKEAFNTASGYESRIEERSTSRELCGREYVEDNDEMAELHRKIRRQAISLPSQSPGSFVRGLGLASRWALYEPQHLTTLIGTVTCFIKELEDIFDMKEQQSVLCKKIAAELLSCGHEAQSLVREVAAEQDKPLRDVLGKGILSVSTRRSTRLASGSNAGAKSLLRNVRFSLP</sequence>
<dbReference type="OrthoDB" id="20872at2759"/>
<dbReference type="Gene3D" id="1.20.120.1020">
    <property type="entry name" value="Prion-inhibition and propagation, HeLo domain"/>
    <property type="match status" value="1"/>
</dbReference>
<name>A0A6A6UFD8_9PEZI</name>
<keyword evidence="3" id="KW-1185">Reference proteome</keyword>
<evidence type="ECO:0000259" key="1">
    <source>
        <dbReference type="Pfam" id="PF14479"/>
    </source>
</evidence>
<dbReference type="PANTHER" id="PTHR37542:SF3">
    <property type="entry name" value="PRION-INHIBITION AND PROPAGATION HELO DOMAIN-CONTAINING PROTEIN"/>
    <property type="match status" value="1"/>
</dbReference>
<dbReference type="AlphaFoldDB" id="A0A6A6UFD8"/>
<dbReference type="Proteomes" id="UP000799302">
    <property type="component" value="Unassembled WGS sequence"/>
</dbReference>
<evidence type="ECO:0000313" key="2">
    <source>
        <dbReference type="EMBL" id="KAF2669808.1"/>
    </source>
</evidence>
<dbReference type="InterPro" id="IPR029498">
    <property type="entry name" value="HeLo_dom"/>
</dbReference>
<proteinExistence type="predicted"/>
<organism evidence="2 3">
    <name type="scientific">Microthyrium microscopicum</name>
    <dbReference type="NCBI Taxonomy" id="703497"/>
    <lineage>
        <taxon>Eukaryota</taxon>
        <taxon>Fungi</taxon>
        <taxon>Dikarya</taxon>
        <taxon>Ascomycota</taxon>
        <taxon>Pezizomycotina</taxon>
        <taxon>Dothideomycetes</taxon>
        <taxon>Dothideomycetes incertae sedis</taxon>
        <taxon>Microthyriales</taxon>
        <taxon>Microthyriaceae</taxon>
        <taxon>Microthyrium</taxon>
    </lineage>
</organism>
<dbReference type="Pfam" id="PF14479">
    <property type="entry name" value="HeLo"/>
    <property type="match status" value="1"/>
</dbReference>
<reference evidence="2" key="1">
    <citation type="journal article" date="2020" name="Stud. Mycol.">
        <title>101 Dothideomycetes genomes: a test case for predicting lifestyles and emergence of pathogens.</title>
        <authorList>
            <person name="Haridas S."/>
            <person name="Albert R."/>
            <person name="Binder M."/>
            <person name="Bloem J."/>
            <person name="Labutti K."/>
            <person name="Salamov A."/>
            <person name="Andreopoulos B."/>
            <person name="Baker S."/>
            <person name="Barry K."/>
            <person name="Bills G."/>
            <person name="Bluhm B."/>
            <person name="Cannon C."/>
            <person name="Castanera R."/>
            <person name="Culley D."/>
            <person name="Daum C."/>
            <person name="Ezra D."/>
            <person name="Gonzalez J."/>
            <person name="Henrissat B."/>
            <person name="Kuo A."/>
            <person name="Liang C."/>
            <person name="Lipzen A."/>
            <person name="Lutzoni F."/>
            <person name="Magnuson J."/>
            <person name="Mondo S."/>
            <person name="Nolan M."/>
            <person name="Ohm R."/>
            <person name="Pangilinan J."/>
            <person name="Park H.-J."/>
            <person name="Ramirez L."/>
            <person name="Alfaro M."/>
            <person name="Sun H."/>
            <person name="Tritt A."/>
            <person name="Yoshinaga Y."/>
            <person name="Zwiers L.-H."/>
            <person name="Turgeon B."/>
            <person name="Goodwin S."/>
            <person name="Spatafora J."/>
            <person name="Crous P."/>
            <person name="Grigoriev I."/>
        </authorList>
    </citation>
    <scope>NUCLEOTIDE SEQUENCE</scope>
    <source>
        <strain evidence="2">CBS 115976</strain>
    </source>
</reference>
<protein>
    <recommendedName>
        <fullName evidence="1">Prion-inhibition and propagation HeLo domain-containing protein</fullName>
    </recommendedName>
</protein>
<evidence type="ECO:0000313" key="3">
    <source>
        <dbReference type="Proteomes" id="UP000799302"/>
    </source>
</evidence>
<accession>A0A6A6UFD8</accession>